<name>A0ABX8SVM2_9BURK</name>
<dbReference type="RefSeq" id="WP_219235109.1">
    <property type="nucleotide sequence ID" value="NZ_CP049362.1"/>
</dbReference>
<evidence type="ECO:0000313" key="1">
    <source>
        <dbReference type="EMBL" id="QXX80085.1"/>
    </source>
</evidence>
<sequence>MKLLELKSVYSEQEQERFYTRSISLGDWDYSAIIKSSVMFGLGQIPVVGKALSTIVGLFWPKNEKDVWQKSLDELREYIDNQILATIQGILNGELREIQKKMEYVARLLEESPGSPEACSEYKNLQFYLVGKDEKFRSFDELTNYKLMPMYASMILLQASYWKMGIDKKDQIGLSSIDLNSLKNHIDDLADSSRNYINRIYETELDRTYENSRPDEVANNMFAVRGYSLLHGVEAVEVVKNIRDLDFDKRFNINVISYSTAVGTITGGMIAQALTPDSEMAQPLCPEVFGQQANKIVQIIGYSGPRINSLFRIGGLEIIYENGDSSLLGERVGNRDVFDLNGSLIKTVEMRYQGLMDEVKFTLFDGRVMQVGQGESYSGYVKYEVEGHYISGVFLSRDRATYPGRTSTASVSFNMVPAIS</sequence>
<organism evidence="1 2">
    <name type="scientific">Alcaligenes ammonioxydans</name>
    <dbReference type="NCBI Taxonomy" id="2582914"/>
    <lineage>
        <taxon>Bacteria</taxon>
        <taxon>Pseudomonadati</taxon>
        <taxon>Pseudomonadota</taxon>
        <taxon>Betaproteobacteria</taxon>
        <taxon>Burkholderiales</taxon>
        <taxon>Alcaligenaceae</taxon>
        <taxon>Alcaligenes</taxon>
    </lineage>
</organism>
<evidence type="ECO:0000313" key="2">
    <source>
        <dbReference type="Proteomes" id="UP000826050"/>
    </source>
</evidence>
<reference evidence="1 2" key="1">
    <citation type="submission" date="2020-02" db="EMBL/GenBank/DDBJ databases">
        <title>Partial ammonium oxidation to N2 by heterotrophic bacteria.</title>
        <authorList>
            <person name="Wu M."/>
        </authorList>
    </citation>
    <scope>NUCLEOTIDE SEQUENCE [LARGE SCALE GENOMIC DNA]</scope>
    <source>
        <strain evidence="1 2">HO-1</strain>
    </source>
</reference>
<accession>A0ABX8SVM2</accession>
<gene>
    <name evidence="1" type="ORF">FE795_14405</name>
</gene>
<protein>
    <submittedName>
        <fullName evidence="1">Toxin PirB</fullName>
    </submittedName>
</protein>
<dbReference type="Proteomes" id="UP000826050">
    <property type="component" value="Chromosome"/>
</dbReference>
<keyword evidence="2" id="KW-1185">Reference proteome</keyword>
<proteinExistence type="predicted"/>
<dbReference type="EMBL" id="CP049362">
    <property type="protein sequence ID" value="QXX80085.1"/>
    <property type="molecule type" value="Genomic_DNA"/>
</dbReference>